<protein>
    <submittedName>
        <fullName evidence="1">Uncharacterized protein</fullName>
    </submittedName>
</protein>
<organism evidence="1 2">
    <name type="scientific">Mucilaginibacter auburnensis</name>
    <dbReference type="NCBI Taxonomy" id="1457233"/>
    <lineage>
        <taxon>Bacteria</taxon>
        <taxon>Pseudomonadati</taxon>
        <taxon>Bacteroidota</taxon>
        <taxon>Sphingobacteriia</taxon>
        <taxon>Sphingobacteriales</taxon>
        <taxon>Sphingobacteriaceae</taxon>
        <taxon>Mucilaginibacter</taxon>
    </lineage>
</organism>
<dbReference type="AlphaFoldDB" id="A0A2H9VN13"/>
<sequence length="148" mass="16587">MNNKTLGSALSIIAWFILLCLNGMGQTKEYKQTTFQQNTDVCFTKTLVFLHENNYFIESTDKASGFIKAKTFSKNSKLLSAKAGERTFISFLFVPDGSKTRLLLNIYAEDLNWGGSTQNRVISVEDKGVIDDPAPYQKLISDLTSQLQ</sequence>
<keyword evidence="2" id="KW-1185">Reference proteome</keyword>
<name>A0A2H9VN13_9SPHI</name>
<dbReference type="Proteomes" id="UP000242687">
    <property type="component" value="Unassembled WGS sequence"/>
</dbReference>
<evidence type="ECO:0000313" key="1">
    <source>
        <dbReference type="EMBL" id="PJJ79727.1"/>
    </source>
</evidence>
<dbReference type="RefSeq" id="WP_100342042.1">
    <property type="nucleotide sequence ID" value="NZ_PGFJ01000002.1"/>
</dbReference>
<dbReference type="OrthoDB" id="9775889at2"/>
<comment type="caution">
    <text evidence="1">The sequence shown here is derived from an EMBL/GenBank/DDBJ whole genome shotgun (WGS) entry which is preliminary data.</text>
</comment>
<reference evidence="1 2" key="1">
    <citation type="submission" date="2017-11" db="EMBL/GenBank/DDBJ databases">
        <title>Genomic Encyclopedia of Archaeal and Bacterial Type Strains, Phase II (KMG-II): From Individual Species to Whole Genera.</title>
        <authorList>
            <person name="Goeker M."/>
        </authorList>
    </citation>
    <scope>NUCLEOTIDE SEQUENCE [LARGE SCALE GENOMIC DNA]</scope>
    <source>
        <strain evidence="1 2">DSM 28175</strain>
    </source>
</reference>
<gene>
    <name evidence="1" type="ORF">CLV57_2864</name>
</gene>
<evidence type="ECO:0000313" key="2">
    <source>
        <dbReference type="Proteomes" id="UP000242687"/>
    </source>
</evidence>
<accession>A0A2H9VN13</accession>
<proteinExistence type="predicted"/>
<dbReference type="EMBL" id="PGFJ01000002">
    <property type="protein sequence ID" value="PJJ79727.1"/>
    <property type="molecule type" value="Genomic_DNA"/>
</dbReference>